<name>A0AAD9U671_9ROSI</name>
<dbReference type="InterPro" id="IPR002156">
    <property type="entry name" value="RNaseH_domain"/>
</dbReference>
<dbReference type="AlphaFoldDB" id="A0AAD9U671"/>
<comment type="caution">
    <text evidence="2">The sequence shown here is derived from an EMBL/GenBank/DDBJ whole genome shotgun (WGS) entry which is preliminary data.</text>
</comment>
<organism evidence="2 3">
    <name type="scientific">Dipteronia dyeriana</name>
    <dbReference type="NCBI Taxonomy" id="168575"/>
    <lineage>
        <taxon>Eukaryota</taxon>
        <taxon>Viridiplantae</taxon>
        <taxon>Streptophyta</taxon>
        <taxon>Embryophyta</taxon>
        <taxon>Tracheophyta</taxon>
        <taxon>Spermatophyta</taxon>
        <taxon>Magnoliopsida</taxon>
        <taxon>eudicotyledons</taxon>
        <taxon>Gunneridae</taxon>
        <taxon>Pentapetalae</taxon>
        <taxon>rosids</taxon>
        <taxon>malvids</taxon>
        <taxon>Sapindales</taxon>
        <taxon>Sapindaceae</taxon>
        <taxon>Hippocastanoideae</taxon>
        <taxon>Acereae</taxon>
        <taxon>Dipteronia</taxon>
    </lineage>
</organism>
<dbReference type="Pfam" id="PF13456">
    <property type="entry name" value="RVT_3"/>
    <property type="match status" value="1"/>
</dbReference>
<evidence type="ECO:0000313" key="3">
    <source>
        <dbReference type="Proteomes" id="UP001280121"/>
    </source>
</evidence>
<dbReference type="PANTHER" id="PTHR46890:SF48">
    <property type="entry name" value="RNA-DIRECTED DNA POLYMERASE"/>
    <property type="match status" value="1"/>
</dbReference>
<dbReference type="EMBL" id="JANJYI010000005">
    <property type="protein sequence ID" value="KAK2648339.1"/>
    <property type="molecule type" value="Genomic_DNA"/>
</dbReference>
<feature type="domain" description="RNase H type-1" evidence="1">
    <location>
        <begin position="102"/>
        <end position="163"/>
    </location>
</feature>
<evidence type="ECO:0000259" key="1">
    <source>
        <dbReference type="Pfam" id="PF13456"/>
    </source>
</evidence>
<keyword evidence="3" id="KW-1185">Reference proteome</keyword>
<dbReference type="GO" id="GO:0004523">
    <property type="term" value="F:RNA-DNA hybrid ribonuclease activity"/>
    <property type="evidence" value="ECO:0007669"/>
    <property type="project" value="InterPro"/>
</dbReference>
<gene>
    <name evidence="2" type="ORF">Ddye_015828</name>
</gene>
<dbReference type="GO" id="GO:0003676">
    <property type="term" value="F:nucleic acid binding"/>
    <property type="evidence" value="ECO:0007669"/>
    <property type="project" value="InterPro"/>
</dbReference>
<dbReference type="Proteomes" id="UP001280121">
    <property type="component" value="Unassembled WGS sequence"/>
</dbReference>
<proteinExistence type="predicted"/>
<protein>
    <recommendedName>
        <fullName evidence="1">RNase H type-1 domain-containing protein</fullName>
    </recommendedName>
</protein>
<evidence type="ECO:0000313" key="2">
    <source>
        <dbReference type="EMBL" id="KAK2648339.1"/>
    </source>
</evidence>
<reference evidence="2" key="1">
    <citation type="journal article" date="2023" name="Plant J.">
        <title>Genome sequences and population genomics provide insights into the demographic history, inbreeding, and mutation load of two 'living fossil' tree species of Dipteronia.</title>
        <authorList>
            <person name="Feng Y."/>
            <person name="Comes H.P."/>
            <person name="Chen J."/>
            <person name="Zhu S."/>
            <person name="Lu R."/>
            <person name="Zhang X."/>
            <person name="Li P."/>
            <person name="Qiu J."/>
            <person name="Olsen K.M."/>
            <person name="Qiu Y."/>
        </authorList>
    </citation>
    <scope>NUCLEOTIDE SEQUENCE</scope>
    <source>
        <strain evidence="2">KIB01</strain>
    </source>
</reference>
<dbReference type="PANTHER" id="PTHR46890">
    <property type="entry name" value="NON-LTR RETROLELEMENT REVERSE TRANSCRIPTASE-LIKE PROTEIN-RELATED"/>
    <property type="match status" value="1"/>
</dbReference>
<sequence>MKFNREEVKKAIFEMGSTKAPSPDGFHAVFFQRFWSIIGEDVILVAPKVLSVSFEMLHSISHRKKGKKDFTAIKLDMSKAYERVEWSFLGRVMDKMGFPIRWKECWVELDAANVVAAINDPKSTGSLAGFILDDVKALCEEVQVSKCQAISRSWNTLAHNLASVAVSTGRDRMWQDICRVSLSSVLV</sequence>
<accession>A0AAD9U671</accession>
<dbReference type="InterPro" id="IPR052343">
    <property type="entry name" value="Retrotransposon-Effector_Assoc"/>
</dbReference>